<feature type="transmembrane region" description="Helical" evidence="1">
    <location>
        <begin position="87"/>
        <end position="107"/>
    </location>
</feature>
<gene>
    <name evidence="2" type="ORF">E3A20_17760</name>
</gene>
<dbReference type="Proteomes" id="UP000321083">
    <property type="component" value="Unassembled WGS sequence"/>
</dbReference>
<keyword evidence="3" id="KW-1185">Reference proteome</keyword>
<feature type="transmembrane region" description="Helical" evidence="1">
    <location>
        <begin position="119"/>
        <end position="138"/>
    </location>
</feature>
<dbReference type="AlphaFoldDB" id="A0A5C6M7K8"/>
<organism evidence="2 3">
    <name type="scientific">Planctomyces bekefii</name>
    <dbReference type="NCBI Taxonomy" id="1653850"/>
    <lineage>
        <taxon>Bacteria</taxon>
        <taxon>Pseudomonadati</taxon>
        <taxon>Planctomycetota</taxon>
        <taxon>Planctomycetia</taxon>
        <taxon>Planctomycetales</taxon>
        <taxon>Planctomycetaceae</taxon>
        <taxon>Planctomyces</taxon>
    </lineage>
</organism>
<keyword evidence="1" id="KW-1133">Transmembrane helix</keyword>
<dbReference type="EMBL" id="SRHE01000391">
    <property type="protein sequence ID" value="TWW09094.1"/>
    <property type="molecule type" value="Genomic_DNA"/>
</dbReference>
<reference evidence="2 3" key="2">
    <citation type="submission" date="2019-08" db="EMBL/GenBank/DDBJ databases">
        <authorList>
            <person name="Henke P."/>
        </authorList>
    </citation>
    <scope>NUCLEOTIDE SEQUENCE [LARGE SCALE GENOMIC DNA]</scope>
    <source>
        <strain evidence="2">Phe10_nw2017</strain>
    </source>
</reference>
<feature type="non-terminal residue" evidence="2">
    <location>
        <position position="1"/>
    </location>
</feature>
<reference evidence="2 3" key="1">
    <citation type="submission" date="2019-08" db="EMBL/GenBank/DDBJ databases">
        <title>100 year-old enigma solved: identification of Planctomyces bekefii, the type genus and species of the phylum Planctomycetes.</title>
        <authorList>
            <person name="Svetlana D.N."/>
            <person name="Overmann J."/>
        </authorList>
    </citation>
    <scope>NUCLEOTIDE SEQUENCE [LARGE SCALE GENOMIC DNA]</scope>
    <source>
        <strain evidence="2">Phe10_nw2017</strain>
    </source>
</reference>
<accession>A0A5C6M7K8</accession>
<keyword evidence="1" id="KW-0812">Transmembrane</keyword>
<evidence type="ECO:0000313" key="2">
    <source>
        <dbReference type="EMBL" id="TWW09094.1"/>
    </source>
</evidence>
<name>A0A5C6M7K8_9PLAN</name>
<evidence type="ECO:0000256" key="1">
    <source>
        <dbReference type="SAM" id="Phobius"/>
    </source>
</evidence>
<sequence>AANETQPAAAAWPLILVSKLWEGRPGESLLRRLWLGVCGLAVGALCGVTAEFLLLINSPVPSRIFQVDSDGLLGNREAAGLRVLQEGYPTIVGFALFFCLLFMLRRWWLQADNFRSARFRIGTSILTLIVGGMVALIVPFPTALGSTLALAVSVVIQVSSVWTPPELRDR</sequence>
<proteinExistence type="predicted"/>
<keyword evidence="1" id="KW-0472">Membrane</keyword>
<evidence type="ECO:0000313" key="3">
    <source>
        <dbReference type="Proteomes" id="UP000321083"/>
    </source>
</evidence>
<protein>
    <submittedName>
        <fullName evidence="2">Uncharacterized protein</fullName>
    </submittedName>
</protein>
<comment type="caution">
    <text evidence="2">The sequence shown here is derived from an EMBL/GenBank/DDBJ whole genome shotgun (WGS) entry which is preliminary data.</text>
</comment>
<feature type="transmembrane region" description="Helical" evidence="1">
    <location>
        <begin position="33"/>
        <end position="56"/>
    </location>
</feature>